<proteinExistence type="predicted"/>
<keyword evidence="3" id="KW-1185">Reference proteome</keyword>
<reference evidence="2" key="2">
    <citation type="submission" date="2022-03" db="EMBL/GenBank/DDBJ databases">
        <title>Draft title - Genomic analysis of global carrot germplasm unveils the trajectory of domestication and the origin of high carotenoid orange carrot.</title>
        <authorList>
            <person name="Iorizzo M."/>
            <person name="Ellison S."/>
            <person name="Senalik D."/>
            <person name="Macko-Podgorni A."/>
            <person name="Grzebelus D."/>
            <person name="Bostan H."/>
            <person name="Rolling W."/>
            <person name="Curaba J."/>
            <person name="Simon P."/>
        </authorList>
    </citation>
    <scope>NUCLEOTIDE SEQUENCE</scope>
    <source>
        <tissue evidence="2">Leaf</tissue>
    </source>
</reference>
<gene>
    <name evidence="1" type="ORF">DCAR_001757</name>
    <name evidence="2" type="ORF">DCAR_0101738</name>
</gene>
<dbReference type="EMBL" id="CP093343">
    <property type="protein sequence ID" value="WOG82573.1"/>
    <property type="molecule type" value="Genomic_DNA"/>
</dbReference>
<evidence type="ECO:0000313" key="1">
    <source>
        <dbReference type="EMBL" id="KZN09101.1"/>
    </source>
</evidence>
<dbReference type="Proteomes" id="UP000077755">
    <property type="component" value="Chromosome 1"/>
</dbReference>
<dbReference type="Gramene" id="KZN09101">
    <property type="protein sequence ID" value="KZN09101"/>
    <property type="gene ID" value="DCAR_001757"/>
</dbReference>
<sequence>MAKQYQPKDKQASLWEKCVDDSDDDNISLDIVMANPLGDGPTVKDEEIFTQGTGIHEEE</sequence>
<name>A0A166GLU6_DAUCS</name>
<organism evidence="1">
    <name type="scientific">Daucus carota subsp. sativus</name>
    <name type="common">Carrot</name>
    <dbReference type="NCBI Taxonomy" id="79200"/>
    <lineage>
        <taxon>Eukaryota</taxon>
        <taxon>Viridiplantae</taxon>
        <taxon>Streptophyta</taxon>
        <taxon>Embryophyta</taxon>
        <taxon>Tracheophyta</taxon>
        <taxon>Spermatophyta</taxon>
        <taxon>Magnoliopsida</taxon>
        <taxon>eudicotyledons</taxon>
        <taxon>Gunneridae</taxon>
        <taxon>Pentapetalae</taxon>
        <taxon>asterids</taxon>
        <taxon>campanulids</taxon>
        <taxon>Apiales</taxon>
        <taxon>Apiaceae</taxon>
        <taxon>Apioideae</taxon>
        <taxon>Scandiceae</taxon>
        <taxon>Daucinae</taxon>
        <taxon>Daucus</taxon>
        <taxon>Daucus sect. Daucus</taxon>
    </lineage>
</organism>
<reference evidence="1" key="1">
    <citation type="journal article" date="2016" name="Nat. Genet.">
        <title>A high-quality carrot genome assembly provides new insights into carotenoid accumulation and asterid genome evolution.</title>
        <authorList>
            <person name="Iorizzo M."/>
            <person name="Ellison S."/>
            <person name="Senalik D."/>
            <person name="Zeng P."/>
            <person name="Satapoomin P."/>
            <person name="Huang J."/>
            <person name="Bowman M."/>
            <person name="Iovene M."/>
            <person name="Sanseverino W."/>
            <person name="Cavagnaro P."/>
            <person name="Yildiz M."/>
            <person name="Macko-Podgorni A."/>
            <person name="Moranska E."/>
            <person name="Grzebelus E."/>
            <person name="Grzebelus D."/>
            <person name="Ashrafi H."/>
            <person name="Zheng Z."/>
            <person name="Cheng S."/>
            <person name="Spooner D."/>
            <person name="Van Deynze A."/>
            <person name="Simon P."/>
        </authorList>
    </citation>
    <scope>NUCLEOTIDE SEQUENCE [LARGE SCALE GENOMIC DNA]</scope>
    <source>
        <tissue evidence="1">Leaf</tissue>
    </source>
</reference>
<evidence type="ECO:0000313" key="3">
    <source>
        <dbReference type="Proteomes" id="UP000077755"/>
    </source>
</evidence>
<accession>A0A166GLU6</accession>
<dbReference type="EMBL" id="LNRQ01000001">
    <property type="protein sequence ID" value="KZN09101.1"/>
    <property type="molecule type" value="Genomic_DNA"/>
</dbReference>
<protein>
    <submittedName>
        <fullName evidence="1">Uncharacterized protein</fullName>
    </submittedName>
</protein>
<evidence type="ECO:0000313" key="2">
    <source>
        <dbReference type="EMBL" id="WOG82573.1"/>
    </source>
</evidence>
<dbReference type="AlphaFoldDB" id="A0A166GLU6"/>